<keyword evidence="10" id="KW-1185">Reference proteome</keyword>
<evidence type="ECO:0000313" key="9">
    <source>
        <dbReference type="EMBL" id="KYQ89298.1"/>
    </source>
</evidence>
<dbReference type="Gene3D" id="3.30.930.10">
    <property type="entry name" value="Bira Bifunctional Protein, Domain 2"/>
    <property type="match status" value="1"/>
</dbReference>
<dbReference type="GO" id="GO:0003676">
    <property type="term" value="F:nucleic acid binding"/>
    <property type="evidence" value="ECO:0007669"/>
    <property type="project" value="InterPro"/>
</dbReference>
<organism evidence="9 10">
    <name type="scientific">Tieghemostelium lacteum</name>
    <name type="common">Slime mold</name>
    <name type="synonym">Dictyostelium lacteum</name>
    <dbReference type="NCBI Taxonomy" id="361077"/>
    <lineage>
        <taxon>Eukaryota</taxon>
        <taxon>Amoebozoa</taxon>
        <taxon>Evosea</taxon>
        <taxon>Eumycetozoa</taxon>
        <taxon>Dictyostelia</taxon>
        <taxon>Dictyosteliales</taxon>
        <taxon>Raperosteliaceae</taxon>
        <taxon>Tieghemostelium</taxon>
    </lineage>
</organism>
<evidence type="ECO:0000313" key="10">
    <source>
        <dbReference type="Proteomes" id="UP000076078"/>
    </source>
</evidence>
<dbReference type="CDD" id="cd04318">
    <property type="entry name" value="EcAsnRS_like_N"/>
    <property type="match status" value="1"/>
</dbReference>
<gene>
    <name evidence="9" type="ORF">DLAC_09956</name>
</gene>
<evidence type="ECO:0000256" key="1">
    <source>
        <dbReference type="ARBA" id="ARBA00008226"/>
    </source>
</evidence>
<keyword evidence="3 9" id="KW-0436">Ligase</keyword>
<sequence length="487" mass="56534">MLGIHLCKRFYKWPTKINEIKKLYNPISTVSLNQVLNTTSPNLPTEPTKIKGWIKNIRNQKNISFIEVNDGSDLGGIQVVGNKDAFHQLKHGACVEVEGSLVMSQGKTQQVEMQLQSVKQIGECPEDYPLQPKYHTMEFLREIAHFRSRSNTFGAMFRIRNQASMSIHKYFQKSGFVWVHTPTITASDCEGGGEQFQIKHVPSPDLPPPSNLQAGQEHHFFGQPAYLTVSGQLEAEIYALSHSRVYTFGPTFRAERSNTTRHLAEFYMIEPEMAFIQQADNVDIAEDFLKSIMRDVMENCREDLEFFDKKVDPQLLVRLNKALDRPFVRLTYTEALEILTKQQEVVFENPIKWGDDLQREHERFLTKKYDDVPVFVTLWPKSIKPFYMRENQENPLLVDNMDLLVPDIGELIGGSIREERYPQLLNRIKELKMDEETYQWYIELRKFGSAPHGGFGLGFERFLQYLTGMKNIRDVIPIPRHQNYCKF</sequence>
<comment type="caution">
    <text evidence="9">The sequence shown here is derived from an EMBL/GenBank/DDBJ whole genome shotgun (WGS) entry which is preliminary data.</text>
</comment>
<evidence type="ECO:0000256" key="3">
    <source>
        <dbReference type="ARBA" id="ARBA00022598"/>
    </source>
</evidence>
<evidence type="ECO:0000256" key="5">
    <source>
        <dbReference type="ARBA" id="ARBA00022840"/>
    </source>
</evidence>
<comment type="similarity">
    <text evidence="1">Belongs to the class-II aminoacyl-tRNA synthetase family.</text>
</comment>
<dbReference type="Pfam" id="PF00152">
    <property type="entry name" value="tRNA-synt_2"/>
    <property type="match status" value="1"/>
</dbReference>
<dbReference type="Pfam" id="PF01336">
    <property type="entry name" value="tRNA_anti-codon"/>
    <property type="match status" value="1"/>
</dbReference>
<dbReference type="AlphaFoldDB" id="A0A151Z5T3"/>
<dbReference type="InterPro" id="IPR012340">
    <property type="entry name" value="NA-bd_OB-fold"/>
</dbReference>
<dbReference type="OrthoDB" id="1931232at2759"/>
<dbReference type="InterPro" id="IPR004522">
    <property type="entry name" value="Asn-tRNA-ligase"/>
</dbReference>
<dbReference type="FunFam" id="3.30.930.10:FF:000016">
    <property type="entry name" value="Asparagine--tRNA ligase"/>
    <property type="match status" value="1"/>
</dbReference>
<feature type="domain" description="Aminoacyl-transfer RNA synthetases class-II family profile" evidence="8">
    <location>
        <begin position="157"/>
        <end position="477"/>
    </location>
</feature>
<dbReference type="GO" id="GO:0005739">
    <property type="term" value="C:mitochondrion"/>
    <property type="evidence" value="ECO:0007669"/>
    <property type="project" value="TreeGrafter"/>
</dbReference>
<dbReference type="EMBL" id="LODT01000041">
    <property type="protein sequence ID" value="KYQ89298.1"/>
    <property type="molecule type" value="Genomic_DNA"/>
</dbReference>
<dbReference type="InterPro" id="IPR002312">
    <property type="entry name" value="Asp/Asn-tRNA-synth_IIb"/>
</dbReference>
<dbReference type="PANTHER" id="PTHR22594">
    <property type="entry name" value="ASPARTYL/LYSYL-TRNA SYNTHETASE"/>
    <property type="match status" value="1"/>
</dbReference>
<dbReference type="NCBIfam" id="TIGR00457">
    <property type="entry name" value="asnS"/>
    <property type="match status" value="1"/>
</dbReference>
<dbReference type="GO" id="GO:0005524">
    <property type="term" value="F:ATP binding"/>
    <property type="evidence" value="ECO:0007669"/>
    <property type="project" value="UniProtKB-KW"/>
</dbReference>
<dbReference type="SUPFAM" id="SSF50249">
    <property type="entry name" value="Nucleic acid-binding proteins"/>
    <property type="match status" value="1"/>
</dbReference>
<evidence type="ECO:0000256" key="2">
    <source>
        <dbReference type="ARBA" id="ARBA00012816"/>
    </source>
</evidence>
<keyword evidence="7" id="KW-0030">Aminoacyl-tRNA synthetase</keyword>
<dbReference type="InterPro" id="IPR004365">
    <property type="entry name" value="NA-bd_OB_tRNA"/>
</dbReference>
<evidence type="ECO:0000256" key="6">
    <source>
        <dbReference type="ARBA" id="ARBA00022917"/>
    </source>
</evidence>
<protein>
    <recommendedName>
        <fullName evidence="2">asparagine--tRNA ligase</fullName>
        <ecNumber evidence="2">6.1.1.22</ecNumber>
    </recommendedName>
</protein>
<dbReference type="Proteomes" id="UP000076078">
    <property type="component" value="Unassembled WGS sequence"/>
</dbReference>
<dbReference type="FunCoup" id="A0A151Z5T3">
    <property type="interactions" value="461"/>
</dbReference>
<dbReference type="EC" id="6.1.1.22" evidence="2"/>
<dbReference type="InParanoid" id="A0A151Z5T3"/>
<dbReference type="HAMAP" id="MF_00534">
    <property type="entry name" value="Asn_tRNA_synth"/>
    <property type="match status" value="1"/>
</dbReference>
<dbReference type="NCBIfam" id="NF003037">
    <property type="entry name" value="PRK03932.1"/>
    <property type="match status" value="1"/>
</dbReference>
<keyword evidence="4" id="KW-0547">Nucleotide-binding</keyword>
<dbReference type="InterPro" id="IPR006195">
    <property type="entry name" value="aa-tRNA-synth_II"/>
</dbReference>
<accession>A0A151Z5T3</accession>
<dbReference type="InterPro" id="IPR045864">
    <property type="entry name" value="aa-tRNA-synth_II/BPL/LPL"/>
</dbReference>
<dbReference type="SUPFAM" id="SSF55681">
    <property type="entry name" value="Class II aaRS and biotin synthetases"/>
    <property type="match status" value="1"/>
</dbReference>
<dbReference type="PANTHER" id="PTHR22594:SF34">
    <property type="entry name" value="ASPARAGINE--TRNA LIGASE, MITOCHONDRIAL-RELATED"/>
    <property type="match status" value="1"/>
</dbReference>
<keyword evidence="6" id="KW-0648">Protein biosynthesis</keyword>
<dbReference type="Gene3D" id="2.40.50.140">
    <property type="entry name" value="Nucleic acid-binding proteins"/>
    <property type="match status" value="1"/>
</dbReference>
<evidence type="ECO:0000259" key="8">
    <source>
        <dbReference type="PROSITE" id="PS50862"/>
    </source>
</evidence>
<evidence type="ECO:0000256" key="4">
    <source>
        <dbReference type="ARBA" id="ARBA00022741"/>
    </source>
</evidence>
<dbReference type="GO" id="GO:0004816">
    <property type="term" value="F:asparagine-tRNA ligase activity"/>
    <property type="evidence" value="ECO:0007669"/>
    <property type="project" value="UniProtKB-EC"/>
</dbReference>
<proteinExistence type="inferred from homology"/>
<dbReference type="InterPro" id="IPR004364">
    <property type="entry name" value="Aa-tRNA-synt_II"/>
</dbReference>
<dbReference type="GO" id="GO:0006421">
    <property type="term" value="P:asparaginyl-tRNA aminoacylation"/>
    <property type="evidence" value="ECO:0007669"/>
    <property type="project" value="InterPro"/>
</dbReference>
<dbReference type="PRINTS" id="PR01042">
    <property type="entry name" value="TRNASYNTHASP"/>
</dbReference>
<dbReference type="CDD" id="cd00776">
    <property type="entry name" value="AsxRS_core"/>
    <property type="match status" value="1"/>
</dbReference>
<evidence type="ECO:0000256" key="7">
    <source>
        <dbReference type="ARBA" id="ARBA00023146"/>
    </source>
</evidence>
<dbReference type="STRING" id="361077.A0A151Z5T3"/>
<keyword evidence="5" id="KW-0067">ATP-binding</keyword>
<reference evidence="9 10" key="1">
    <citation type="submission" date="2015-12" db="EMBL/GenBank/DDBJ databases">
        <title>Dictyostelia acquired genes for synthesis and detection of signals that induce cell-type specialization by lateral gene transfer from prokaryotes.</title>
        <authorList>
            <person name="Gloeckner G."/>
            <person name="Schaap P."/>
        </authorList>
    </citation>
    <scope>NUCLEOTIDE SEQUENCE [LARGE SCALE GENOMIC DNA]</scope>
    <source>
        <strain evidence="9 10">TK</strain>
    </source>
</reference>
<dbReference type="PROSITE" id="PS50862">
    <property type="entry name" value="AA_TRNA_LIGASE_II"/>
    <property type="match status" value="1"/>
</dbReference>
<name>A0A151Z5T3_TIELA</name>
<dbReference type="OMA" id="PRFPGQC"/>